<dbReference type="Proteomes" id="UP000051952">
    <property type="component" value="Unassembled WGS sequence"/>
</dbReference>
<keyword evidence="3" id="KW-1185">Reference proteome</keyword>
<gene>
    <name evidence="2" type="ORF">BSAL_58575</name>
</gene>
<evidence type="ECO:0000313" key="3">
    <source>
        <dbReference type="Proteomes" id="UP000051952"/>
    </source>
</evidence>
<feature type="region of interest" description="Disordered" evidence="1">
    <location>
        <begin position="45"/>
        <end position="100"/>
    </location>
</feature>
<feature type="compositionally biased region" description="Basic and acidic residues" evidence="1">
    <location>
        <begin position="1"/>
        <end position="16"/>
    </location>
</feature>
<feature type="compositionally biased region" description="Polar residues" evidence="1">
    <location>
        <begin position="83"/>
        <end position="97"/>
    </location>
</feature>
<sequence length="823" mass="89453">MRGRMKKSDLSPRRGDEDEALLQQRSAAELDAYILQLTNTVRHAVGAPQRSASPHGGGEAGSTSPPGPFRKQSSPKLQRKKSSVATGETSSPPSSADDNTKELLRLRKENAEMLFLIAAGERALSAKQSAPPLTQSLLAPSSGGGTPTPPPWLQRFVVSTSTTSADSLLRGMSAAAVAALGPTSEQSNSTSTLDEQEAIAVLTNTLREARSHATGTPPPRSIMADLETDIDVKSRAAAPHRRSNEAALKRLVDYVFAPYVDFQSQGDSYNVAGTQTDDIVTPGGGYYTFSPLGLTEGGGISMDLRSALQRDELTQPMVLAAALPFPTTTTTATPTTAPEIVPNRVLLERLLQYHKVGMVTLGEGEGEEFAEASQASSRAGPGAVHLLERFLGTERRPADFREGIAERFLHPDDPLLSAYPCVYLPTAPMMPHDDERLSGRGASRYHHAWIFVCKRSMFLLADVSDSAEQLEQDVIDASASEHWGFRSPPKTAQEIKRKALKRGKKRQDLYEESMAQLKHHTVLLQVAEWDSTLVTIDYSQGSAAFANRTLKDEHPVLLDFGTTPRIDALMALYDTAGTRVDPAELGRQLYASMVLQCHRAPPGKKVETTRYSLVFLSGTDRSEVTSYLWAALHPGRVSGDLFSLARRSNDSMLPACLNMGGPKDTTTTATRPSSSASSKDSSGARIRGLDPMTMLDASQRPTALLESSPFMRYSEPLLRSSHVDWYPMHAVLTMSELEFCRNAHVHPVTLHTIKNDLLRHPASSQWTTLSDIATLLMSHSNAEHPCLASAERVLQLLCGELDEQLGQTSTAACEVVDIIQRLP</sequence>
<feature type="region of interest" description="Disordered" evidence="1">
    <location>
        <begin position="660"/>
        <end position="687"/>
    </location>
</feature>
<evidence type="ECO:0000256" key="1">
    <source>
        <dbReference type="SAM" id="MobiDB-lite"/>
    </source>
</evidence>
<proteinExistence type="predicted"/>
<dbReference type="VEuPathDB" id="TriTrypDB:BSAL_58575"/>
<protein>
    <submittedName>
        <fullName evidence="2">Uncharacterized protein</fullName>
    </submittedName>
</protein>
<reference evidence="3" key="1">
    <citation type="submission" date="2015-09" db="EMBL/GenBank/DDBJ databases">
        <authorList>
            <consortium name="Pathogen Informatics"/>
        </authorList>
    </citation>
    <scope>NUCLEOTIDE SEQUENCE [LARGE SCALE GENOMIC DNA]</scope>
    <source>
        <strain evidence="3">Lake Konstanz</strain>
    </source>
</reference>
<feature type="compositionally biased region" description="Low complexity" evidence="1">
    <location>
        <begin position="661"/>
        <end position="685"/>
    </location>
</feature>
<name>A0A0S4IRE9_BODSA</name>
<evidence type="ECO:0000313" key="2">
    <source>
        <dbReference type="EMBL" id="CUF05882.1"/>
    </source>
</evidence>
<feature type="region of interest" description="Disordered" evidence="1">
    <location>
        <begin position="1"/>
        <end position="23"/>
    </location>
</feature>
<dbReference type="EMBL" id="CYKH01000235">
    <property type="protein sequence ID" value="CUF05882.1"/>
    <property type="molecule type" value="Genomic_DNA"/>
</dbReference>
<dbReference type="AlphaFoldDB" id="A0A0S4IRE9"/>
<accession>A0A0S4IRE9</accession>
<organism evidence="2 3">
    <name type="scientific">Bodo saltans</name>
    <name type="common">Flagellated protozoan</name>
    <dbReference type="NCBI Taxonomy" id="75058"/>
    <lineage>
        <taxon>Eukaryota</taxon>
        <taxon>Discoba</taxon>
        <taxon>Euglenozoa</taxon>
        <taxon>Kinetoplastea</taxon>
        <taxon>Metakinetoplastina</taxon>
        <taxon>Eubodonida</taxon>
        <taxon>Bodonidae</taxon>
        <taxon>Bodo</taxon>
    </lineage>
</organism>